<accession>A0A542DR84</accession>
<evidence type="ECO:0000313" key="3">
    <source>
        <dbReference type="EMBL" id="TQJ05597.1"/>
    </source>
</evidence>
<evidence type="ECO:0000256" key="1">
    <source>
        <dbReference type="SAM" id="MobiDB-lite"/>
    </source>
</evidence>
<evidence type="ECO:0000256" key="2">
    <source>
        <dbReference type="SAM" id="SignalP"/>
    </source>
</evidence>
<evidence type="ECO:0008006" key="5">
    <source>
        <dbReference type="Google" id="ProtNLM"/>
    </source>
</evidence>
<dbReference type="AlphaFoldDB" id="A0A542DR84"/>
<dbReference type="InterPro" id="IPR038468">
    <property type="entry name" value="MmpS_C"/>
</dbReference>
<feature type="region of interest" description="Disordered" evidence="1">
    <location>
        <begin position="20"/>
        <end position="49"/>
    </location>
</feature>
<dbReference type="RefSeq" id="WP_142001102.1">
    <property type="nucleotide sequence ID" value="NZ_VFML01000001.1"/>
</dbReference>
<comment type="caution">
    <text evidence="3">The sequence shown here is derived from an EMBL/GenBank/DDBJ whole genome shotgun (WGS) entry which is preliminary data.</text>
</comment>
<dbReference type="Gene3D" id="2.60.40.2880">
    <property type="entry name" value="MmpS1-5, C-terminal soluble domain"/>
    <property type="match status" value="1"/>
</dbReference>
<dbReference type="EMBL" id="VFML01000001">
    <property type="protein sequence ID" value="TQJ05597.1"/>
    <property type="molecule type" value="Genomic_DNA"/>
</dbReference>
<feature type="compositionally biased region" description="Pro residues" evidence="1">
    <location>
        <begin position="25"/>
        <end position="37"/>
    </location>
</feature>
<keyword evidence="2" id="KW-0732">Signal</keyword>
<protein>
    <recommendedName>
        <fullName evidence="5">MmpS family membrane protein</fullName>
    </recommendedName>
</protein>
<evidence type="ECO:0000313" key="4">
    <source>
        <dbReference type="Proteomes" id="UP000320876"/>
    </source>
</evidence>
<reference evidence="3 4" key="1">
    <citation type="submission" date="2019-06" db="EMBL/GenBank/DDBJ databases">
        <title>Sequencing the genomes of 1000 actinobacteria strains.</title>
        <authorList>
            <person name="Klenk H.-P."/>
        </authorList>
    </citation>
    <scope>NUCLEOTIDE SEQUENCE [LARGE SCALE GENOMIC DNA]</scope>
    <source>
        <strain evidence="3 4">DSM 45679</strain>
    </source>
</reference>
<sequence>MTRLALLIAVAAAVVFGCASSQAPQGPPPPAPDPQAVPGPHTIHVTVSGPDDTVMRVARAGTQTQVELRGEPFEYEFTEERDRLGELGIAVYARSASPGQVHCGITVNGEVVAEQSAREPGADGFATVGCTIPISA</sequence>
<organism evidence="3 4">
    <name type="scientific">Amycolatopsis cihanbeyliensis</name>
    <dbReference type="NCBI Taxonomy" id="1128664"/>
    <lineage>
        <taxon>Bacteria</taxon>
        <taxon>Bacillati</taxon>
        <taxon>Actinomycetota</taxon>
        <taxon>Actinomycetes</taxon>
        <taxon>Pseudonocardiales</taxon>
        <taxon>Pseudonocardiaceae</taxon>
        <taxon>Amycolatopsis</taxon>
    </lineage>
</organism>
<feature type="chain" id="PRO_5039125169" description="MmpS family membrane protein" evidence="2">
    <location>
        <begin position="24"/>
        <end position="136"/>
    </location>
</feature>
<dbReference type="Proteomes" id="UP000320876">
    <property type="component" value="Unassembled WGS sequence"/>
</dbReference>
<proteinExistence type="predicted"/>
<dbReference type="PROSITE" id="PS51257">
    <property type="entry name" value="PROKAR_LIPOPROTEIN"/>
    <property type="match status" value="1"/>
</dbReference>
<feature type="signal peptide" evidence="2">
    <location>
        <begin position="1"/>
        <end position="23"/>
    </location>
</feature>
<keyword evidence="4" id="KW-1185">Reference proteome</keyword>
<gene>
    <name evidence="3" type="ORF">FB471_5434</name>
</gene>
<name>A0A542DR84_AMYCI</name>
<dbReference type="OrthoDB" id="3698552at2"/>